<dbReference type="Gene3D" id="3.30.750.24">
    <property type="entry name" value="STAS domain"/>
    <property type="match status" value="1"/>
</dbReference>
<dbReference type="CDD" id="cd07042">
    <property type="entry name" value="STAS_SulP_like_sulfate_transporter"/>
    <property type="match status" value="1"/>
</dbReference>
<feature type="domain" description="STAS" evidence="7">
    <location>
        <begin position="597"/>
        <end position="722"/>
    </location>
</feature>
<sequence>MPRWATRFSQKAASLVGIGLQQPSWASDGFDEPTVGGYLRQHRPTRAGTARYVASLFPCASWVGNYNVQWLIGDVVAGVTVGAVVVPQSLAYARLATLDVQFGLYSSFMGHLLYWIFGTSKDISIGPIAVMSVMTGKVIEDLHLSFPDVPPHVIASGLGVVAGVFLVLLGLVRCGWLVDLIPLVSLSSFVTGSAITIGSGQLASLLGVHGVKTSDPPAYVIISTLRRLATAHGPDTAVGLSSLVLLYLVRFASGRLAARYPSRSRAIFFVATLRTVVVILLCTLVSWLVNKDTRRSRQPPHFAILLTVPAGFRDVGVPSLTAGLVQKLAGHLPAATVVLLLEHMAIAKSFGRTSHYTVNATQEMVAIGAGNVFGACLGGYPATGSFSRTAIQAKAGARTPACGVVTALVVLLAVYVLPPVFYYIPSATLAAVILHAVGDLLTPPATLYRLWRVSPLEVPIFFVGVGVALVSTIDMGIYATVGLSLALLLVRSLHAQGDFLGSSKVSVVEGRHVENIGSSEKSEKIEKSDKREGREKFEASSTVHSLSSASTASELQITFSGSQVLNAARDAVLPLGDGVASNTSSPNSPDNPSSPRPGIFVYRFREGFNFASAAHTLAHLTAHITAHARPGAELHRLHCHPGDRPWSSPLVVSLLPEDDSRPPLQAVILDLSSVYHVDGTSVQQLADARQQLDRFAAPAVVEWHLASVRSPWTRRALAAAGFGCPAERAERAGEDDVDVDPAGTFGVADNEHGRSLFHVDVTSALQSTVMMV</sequence>
<keyword evidence="4 6" id="KW-0472">Membrane</keyword>
<evidence type="ECO:0000256" key="1">
    <source>
        <dbReference type="ARBA" id="ARBA00004141"/>
    </source>
</evidence>
<evidence type="ECO:0000256" key="4">
    <source>
        <dbReference type="ARBA" id="ARBA00023136"/>
    </source>
</evidence>
<evidence type="ECO:0000256" key="5">
    <source>
        <dbReference type="SAM" id="MobiDB-lite"/>
    </source>
</evidence>
<keyword evidence="9" id="KW-1185">Reference proteome</keyword>
<feature type="region of interest" description="Disordered" evidence="5">
    <location>
        <begin position="518"/>
        <end position="543"/>
    </location>
</feature>
<dbReference type="InterPro" id="IPR002645">
    <property type="entry name" value="STAS_dom"/>
</dbReference>
<feature type="transmembrane region" description="Helical" evidence="6">
    <location>
        <begin position="112"/>
        <end position="133"/>
    </location>
</feature>
<reference evidence="8 9" key="1">
    <citation type="submission" date="2024-01" db="EMBL/GenBank/DDBJ databases">
        <authorList>
            <person name="Allen C."/>
            <person name="Tagirdzhanova G."/>
        </authorList>
    </citation>
    <scope>NUCLEOTIDE SEQUENCE [LARGE SCALE GENOMIC DNA]</scope>
</reference>
<feature type="transmembrane region" description="Helical" evidence="6">
    <location>
        <begin position="153"/>
        <end position="172"/>
    </location>
</feature>
<feature type="transmembrane region" description="Helical" evidence="6">
    <location>
        <begin position="422"/>
        <end position="441"/>
    </location>
</feature>
<dbReference type="NCBIfam" id="TIGR00815">
    <property type="entry name" value="sulP"/>
    <property type="match status" value="1"/>
</dbReference>
<feature type="transmembrane region" description="Helical" evidence="6">
    <location>
        <begin position="395"/>
        <end position="416"/>
    </location>
</feature>
<accession>A0ABP0CXJ6</accession>
<dbReference type="SUPFAM" id="SSF52091">
    <property type="entry name" value="SpoIIaa-like"/>
    <property type="match status" value="1"/>
</dbReference>
<dbReference type="Pfam" id="PF01740">
    <property type="entry name" value="STAS"/>
    <property type="match status" value="1"/>
</dbReference>
<dbReference type="PANTHER" id="PTHR11814">
    <property type="entry name" value="SULFATE TRANSPORTER"/>
    <property type="match status" value="1"/>
</dbReference>
<dbReference type="Pfam" id="PF00916">
    <property type="entry name" value="Sulfate_transp"/>
    <property type="match status" value="1"/>
</dbReference>
<dbReference type="PROSITE" id="PS01130">
    <property type="entry name" value="SLC26A"/>
    <property type="match status" value="1"/>
</dbReference>
<feature type="region of interest" description="Disordered" evidence="5">
    <location>
        <begin position="577"/>
        <end position="596"/>
    </location>
</feature>
<name>A0ABP0CXJ6_9PEZI</name>
<dbReference type="EMBL" id="CAWUHB010000107">
    <property type="protein sequence ID" value="CAK7235996.1"/>
    <property type="molecule type" value="Genomic_DNA"/>
</dbReference>
<dbReference type="InterPro" id="IPR018045">
    <property type="entry name" value="S04_transporter_CS"/>
</dbReference>
<proteinExistence type="predicted"/>
<dbReference type="InterPro" id="IPR011547">
    <property type="entry name" value="SLC26A/SulP_dom"/>
</dbReference>
<evidence type="ECO:0000256" key="3">
    <source>
        <dbReference type="ARBA" id="ARBA00022989"/>
    </source>
</evidence>
<dbReference type="PROSITE" id="PS50801">
    <property type="entry name" value="STAS"/>
    <property type="match status" value="1"/>
</dbReference>
<dbReference type="InterPro" id="IPR001902">
    <property type="entry name" value="SLC26A/SulP_fam"/>
</dbReference>
<feature type="compositionally biased region" description="Low complexity" evidence="5">
    <location>
        <begin position="581"/>
        <end position="596"/>
    </location>
</feature>
<feature type="transmembrane region" description="Helical" evidence="6">
    <location>
        <begin position="266"/>
        <end position="289"/>
    </location>
</feature>
<evidence type="ECO:0000313" key="8">
    <source>
        <dbReference type="EMBL" id="CAK7235996.1"/>
    </source>
</evidence>
<gene>
    <name evidence="8" type="ORF">SCUCBS95973_009456</name>
</gene>
<dbReference type="Proteomes" id="UP001642405">
    <property type="component" value="Unassembled WGS sequence"/>
</dbReference>
<evidence type="ECO:0000256" key="2">
    <source>
        <dbReference type="ARBA" id="ARBA00022692"/>
    </source>
</evidence>
<comment type="subcellular location">
    <subcellularLocation>
        <location evidence="1">Membrane</location>
        <topology evidence="1">Multi-pass membrane protein</topology>
    </subcellularLocation>
</comment>
<feature type="transmembrane region" description="Helical" evidence="6">
    <location>
        <begin position="453"/>
        <end position="470"/>
    </location>
</feature>
<keyword evidence="2 6" id="KW-0812">Transmembrane</keyword>
<feature type="transmembrane region" description="Helical" evidence="6">
    <location>
        <begin position="70"/>
        <end position="91"/>
    </location>
</feature>
<organism evidence="8 9">
    <name type="scientific">Sporothrix curviconia</name>
    <dbReference type="NCBI Taxonomy" id="1260050"/>
    <lineage>
        <taxon>Eukaryota</taxon>
        <taxon>Fungi</taxon>
        <taxon>Dikarya</taxon>
        <taxon>Ascomycota</taxon>
        <taxon>Pezizomycotina</taxon>
        <taxon>Sordariomycetes</taxon>
        <taxon>Sordariomycetidae</taxon>
        <taxon>Ophiostomatales</taxon>
        <taxon>Ophiostomataceae</taxon>
        <taxon>Sporothrix</taxon>
    </lineage>
</organism>
<dbReference type="InterPro" id="IPR036513">
    <property type="entry name" value="STAS_dom_sf"/>
</dbReference>
<protein>
    <recommendedName>
        <fullName evidence="7">STAS domain-containing protein</fullName>
    </recommendedName>
</protein>
<keyword evidence="3 6" id="KW-1133">Transmembrane helix</keyword>
<evidence type="ECO:0000259" key="7">
    <source>
        <dbReference type="PROSITE" id="PS50801"/>
    </source>
</evidence>
<evidence type="ECO:0000256" key="6">
    <source>
        <dbReference type="SAM" id="Phobius"/>
    </source>
</evidence>
<evidence type="ECO:0000313" key="9">
    <source>
        <dbReference type="Proteomes" id="UP001642405"/>
    </source>
</evidence>
<feature type="compositionally biased region" description="Basic and acidic residues" evidence="5">
    <location>
        <begin position="518"/>
        <end position="538"/>
    </location>
</feature>
<comment type="caution">
    <text evidence="8">The sequence shown here is derived from an EMBL/GenBank/DDBJ whole genome shotgun (WGS) entry which is preliminary data.</text>
</comment>